<dbReference type="InterPro" id="IPR021552">
    <property type="entry name" value="ArsP_2"/>
</dbReference>
<feature type="transmembrane region" description="Helical" evidence="1">
    <location>
        <begin position="242"/>
        <end position="260"/>
    </location>
</feature>
<feature type="transmembrane region" description="Helical" evidence="1">
    <location>
        <begin position="336"/>
        <end position="358"/>
    </location>
</feature>
<comment type="caution">
    <text evidence="2">The sequence shown here is derived from an EMBL/GenBank/DDBJ whole genome shotgun (WGS) entry which is preliminary data.</text>
</comment>
<dbReference type="Proteomes" id="UP000283295">
    <property type="component" value="Unassembled WGS sequence"/>
</dbReference>
<keyword evidence="1" id="KW-1133">Transmembrane helix</keyword>
<proteinExistence type="predicted"/>
<evidence type="ECO:0008006" key="4">
    <source>
        <dbReference type="Google" id="ProtNLM"/>
    </source>
</evidence>
<dbReference type="EMBL" id="QRVK01000022">
    <property type="protein sequence ID" value="RGS41171.1"/>
    <property type="molecule type" value="Genomic_DNA"/>
</dbReference>
<keyword evidence="1" id="KW-0812">Transmembrane</keyword>
<dbReference type="OrthoDB" id="9783550at2"/>
<dbReference type="NCBIfam" id="NF037962">
    <property type="entry name" value="arsenic_eff"/>
    <property type="match status" value="1"/>
</dbReference>
<gene>
    <name evidence="2" type="ORF">DWX94_09205</name>
</gene>
<feature type="transmembrane region" description="Helical" evidence="1">
    <location>
        <begin position="302"/>
        <end position="324"/>
    </location>
</feature>
<feature type="transmembrane region" description="Helical" evidence="1">
    <location>
        <begin position="82"/>
        <end position="100"/>
    </location>
</feature>
<accession>A0A412IR07</accession>
<organism evidence="2 3">
    <name type="scientific">Coprococcus eutactus</name>
    <dbReference type="NCBI Taxonomy" id="33043"/>
    <lineage>
        <taxon>Bacteria</taxon>
        <taxon>Bacillati</taxon>
        <taxon>Bacillota</taxon>
        <taxon>Clostridia</taxon>
        <taxon>Lachnospirales</taxon>
        <taxon>Lachnospiraceae</taxon>
        <taxon>Coprococcus</taxon>
    </lineage>
</organism>
<reference evidence="2 3" key="1">
    <citation type="submission" date="2018-08" db="EMBL/GenBank/DDBJ databases">
        <title>A genome reference for cultivated species of the human gut microbiota.</title>
        <authorList>
            <person name="Zou Y."/>
            <person name="Xue W."/>
            <person name="Luo G."/>
        </authorList>
    </citation>
    <scope>NUCLEOTIDE SEQUENCE [LARGE SCALE GENOMIC DNA]</scope>
    <source>
        <strain evidence="2 3">AF22-21</strain>
    </source>
</reference>
<evidence type="ECO:0000313" key="3">
    <source>
        <dbReference type="Proteomes" id="UP000283295"/>
    </source>
</evidence>
<evidence type="ECO:0000313" key="2">
    <source>
        <dbReference type="EMBL" id="RGS41171.1"/>
    </source>
</evidence>
<sequence length="360" mass="39024">MARSVRDMFGLLIDSFKDALFDTVKLIPFLFITYVIMEWLERKTAGRQANVLKKAEKLGPLFGGVLGIVPQCGFSLMASNLYSGGVIGAGVLIAVFMSTSDEMLPIMLSNDAISAGTIAKILVTKAVIAVITGYIVGFVLDRLRKPVEVKRIEHGHGHVHQDQHGHMHGNAAAENTQYSQNIVYNNIKGEKNNGGHVHDYVHEHSHDHGHYGEKNIHEVCEQEHCDCEGGVLRSALVHTAKIAIFIFIFTLIINIVIELVGEDTIARIFNDVPVLGEASAALVGLIPNCAASVIITELYLQGILSAGAMMSGLLVSAGVGLVVLFRMNRHRPAENIRIAAVLYVAGLMWGLLINAAGITF</sequence>
<dbReference type="AlphaFoldDB" id="A0A412IR07"/>
<evidence type="ECO:0000256" key="1">
    <source>
        <dbReference type="SAM" id="Phobius"/>
    </source>
</evidence>
<feature type="transmembrane region" description="Helical" evidence="1">
    <location>
        <begin position="121"/>
        <end position="140"/>
    </location>
</feature>
<protein>
    <recommendedName>
        <fullName evidence="4">Permease</fullName>
    </recommendedName>
</protein>
<keyword evidence="1" id="KW-0472">Membrane</keyword>
<dbReference type="Pfam" id="PF11449">
    <property type="entry name" value="ArsP_2"/>
    <property type="match status" value="1"/>
</dbReference>
<name>A0A412IR07_9FIRM</name>